<keyword evidence="3" id="KW-0460">Magnesium</keyword>
<organism evidence="7 8">
    <name type="scientific">Liparis tanakae</name>
    <name type="common">Tanaka's snailfish</name>
    <dbReference type="NCBI Taxonomy" id="230148"/>
    <lineage>
        <taxon>Eukaryota</taxon>
        <taxon>Metazoa</taxon>
        <taxon>Chordata</taxon>
        <taxon>Craniata</taxon>
        <taxon>Vertebrata</taxon>
        <taxon>Euteleostomi</taxon>
        <taxon>Actinopterygii</taxon>
        <taxon>Neopterygii</taxon>
        <taxon>Teleostei</taxon>
        <taxon>Neoteleostei</taxon>
        <taxon>Acanthomorphata</taxon>
        <taxon>Eupercaria</taxon>
        <taxon>Perciformes</taxon>
        <taxon>Cottioidei</taxon>
        <taxon>Cottales</taxon>
        <taxon>Liparidae</taxon>
        <taxon>Liparis</taxon>
    </lineage>
</organism>
<keyword evidence="5" id="KW-0472">Membrane</keyword>
<feature type="region of interest" description="Disordered" evidence="4">
    <location>
        <begin position="1"/>
        <end position="21"/>
    </location>
</feature>
<evidence type="ECO:0000313" key="7">
    <source>
        <dbReference type="EMBL" id="TNN62270.1"/>
    </source>
</evidence>
<evidence type="ECO:0000313" key="8">
    <source>
        <dbReference type="Proteomes" id="UP000314294"/>
    </source>
</evidence>
<dbReference type="AlphaFoldDB" id="A0A4Z2H9T5"/>
<evidence type="ECO:0000256" key="2">
    <source>
        <dbReference type="ARBA" id="ARBA00022723"/>
    </source>
</evidence>
<evidence type="ECO:0000256" key="3">
    <source>
        <dbReference type="ARBA" id="ARBA00022842"/>
    </source>
</evidence>
<dbReference type="Proteomes" id="UP000314294">
    <property type="component" value="Unassembled WGS sequence"/>
</dbReference>
<keyword evidence="5" id="KW-1133">Transmembrane helix</keyword>
<evidence type="ECO:0000259" key="6">
    <source>
        <dbReference type="Pfam" id="PF16212"/>
    </source>
</evidence>
<dbReference type="GO" id="GO:0045332">
    <property type="term" value="P:phospholipid translocation"/>
    <property type="evidence" value="ECO:0007669"/>
    <property type="project" value="TreeGrafter"/>
</dbReference>
<comment type="subcellular location">
    <subcellularLocation>
        <location evidence="1">Membrane</location>
        <topology evidence="1">Multi-pass membrane protein</topology>
    </subcellularLocation>
</comment>
<accession>A0A4Z2H9T5</accession>
<reference evidence="7 8" key="1">
    <citation type="submission" date="2019-03" db="EMBL/GenBank/DDBJ databases">
        <title>First draft genome of Liparis tanakae, snailfish: a comprehensive survey of snailfish specific genes.</title>
        <authorList>
            <person name="Kim W."/>
            <person name="Song I."/>
            <person name="Jeong J.-H."/>
            <person name="Kim D."/>
            <person name="Kim S."/>
            <person name="Ryu S."/>
            <person name="Song J.Y."/>
            <person name="Lee S.K."/>
        </authorList>
    </citation>
    <scope>NUCLEOTIDE SEQUENCE [LARGE SCALE GENOMIC DNA]</scope>
    <source>
        <tissue evidence="7">Muscle</tissue>
    </source>
</reference>
<keyword evidence="5" id="KW-0812">Transmembrane</keyword>
<evidence type="ECO:0000256" key="5">
    <source>
        <dbReference type="SAM" id="Phobius"/>
    </source>
</evidence>
<dbReference type="Pfam" id="PF16212">
    <property type="entry name" value="PhoLip_ATPase_C"/>
    <property type="match status" value="1"/>
</dbReference>
<gene>
    <name evidence="7" type="primary">ATP10D_1</name>
    <name evidence="7" type="ORF">EYF80_027534</name>
</gene>
<dbReference type="OrthoDB" id="377733at2759"/>
<dbReference type="GO" id="GO:0046872">
    <property type="term" value="F:metal ion binding"/>
    <property type="evidence" value="ECO:0007669"/>
    <property type="project" value="UniProtKB-KW"/>
</dbReference>
<dbReference type="Gene3D" id="3.40.1110.10">
    <property type="entry name" value="Calcium-transporting ATPase, cytoplasmic domain N"/>
    <property type="match status" value="1"/>
</dbReference>
<keyword evidence="8" id="KW-1185">Reference proteome</keyword>
<dbReference type="GO" id="GO:0005886">
    <property type="term" value="C:plasma membrane"/>
    <property type="evidence" value="ECO:0007669"/>
    <property type="project" value="TreeGrafter"/>
</dbReference>
<dbReference type="PANTHER" id="PTHR24092">
    <property type="entry name" value="PROBABLE PHOSPHOLIPID-TRANSPORTING ATPASE"/>
    <property type="match status" value="1"/>
</dbReference>
<feature type="transmembrane region" description="Helical" evidence="5">
    <location>
        <begin position="189"/>
        <end position="213"/>
    </location>
</feature>
<comment type="caution">
    <text evidence="7">The sequence shown here is derived from an EMBL/GenBank/DDBJ whole genome shotgun (WGS) entry which is preliminary data.</text>
</comment>
<name>A0A4Z2H9T5_9TELE</name>
<feature type="region of interest" description="Disordered" evidence="4">
    <location>
        <begin position="47"/>
        <end position="74"/>
    </location>
</feature>
<evidence type="ECO:0000256" key="1">
    <source>
        <dbReference type="ARBA" id="ARBA00004141"/>
    </source>
</evidence>
<evidence type="ECO:0000256" key="4">
    <source>
        <dbReference type="SAM" id="MobiDB-lite"/>
    </source>
</evidence>
<proteinExistence type="predicted"/>
<feature type="compositionally biased region" description="Polar residues" evidence="4">
    <location>
        <begin position="9"/>
        <end position="20"/>
    </location>
</feature>
<feature type="transmembrane region" description="Helical" evidence="5">
    <location>
        <begin position="235"/>
        <end position="254"/>
    </location>
</feature>
<dbReference type="SUPFAM" id="SSF81660">
    <property type="entry name" value="Metal cation-transporting ATPase, ATP-binding domain N"/>
    <property type="match status" value="1"/>
</dbReference>
<dbReference type="GO" id="GO:0140326">
    <property type="term" value="F:ATPase-coupled intramembrane lipid transporter activity"/>
    <property type="evidence" value="ECO:0007669"/>
    <property type="project" value="TreeGrafter"/>
</dbReference>
<keyword evidence="2" id="KW-0479">Metal-binding</keyword>
<dbReference type="EMBL" id="SRLO01000298">
    <property type="protein sequence ID" value="TNN62270.1"/>
    <property type="molecule type" value="Genomic_DNA"/>
</dbReference>
<dbReference type="InterPro" id="IPR023299">
    <property type="entry name" value="ATPase_P-typ_cyto_dom_N"/>
</dbReference>
<dbReference type="InterPro" id="IPR032630">
    <property type="entry name" value="P_typ_ATPase_c"/>
</dbReference>
<protein>
    <submittedName>
        <fullName evidence="7">Putative phospholipid-transporting ATPase VD</fullName>
    </submittedName>
</protein>
<feature type="domain" description="P-type ATPase C-terminal" evidence="6">
    <location>
        <begin position="188"/>
        <end position="263"/>
    </location>
</feature>
<dbReference type="GO" id="GO:0000166">
    <property type="term" value="F:nucleotide binding"/>
    <property type="evidence" value="ECO:0007669"/>
    <property type="project" value="InterPro"/>
</dbReference>
<sequence>MIPDRKLPQQISRAGSCSGSQKKDPYLECFLGLAICNTVVVSMATAERQRRKPKRSHSILEDSVVEEDHSNPCVNKEDFEDTTGLQMCSLHAPSDTNSDNLSYEAESPDEAALVYAAKAYGFTRMDRTPDSVALRLPSGESLVFEVLDTLTFDSNRKRMSVLVPPIIFEILDRDVSAEMLLGVPGLYRTVVHLIIMLGSVALYFIVTLAYSAICVTGNPPSNPYWILQSQMADPMFYLICIITPVVALMLRYMFHVLKNSIAPSPLVQARHLDRLDPSTRDEWMKEWKSFRSTSQVGIISGDHLRPRCFDTSLWICSML</sequence>
<dbReference type="PANTHER" id="PTHR24092:SF79">
    <property type="entry name" value="PHOSPHOLIPID-TRANSPORTING ATPASE VB"/>
    <property type="match status" value="1"/>
</dbReference>